<evidence type="ECO:0000256" key="1">
    <source>
        <dbReference type="ARBA" id="ARBA00001971"/>
    </source>
</evidence>
<evidence type="ECO:0000256" key="6">
    <source>
        <dbReference type="ARBA" id="ARBA00023033"/>
    </source>
</evidence>
<evidence type="ECO:0000256" key="3">
    <source>
        <dbReference type="ARBA" id="ARBA00022723"/>
    </source>
</evidence>
<dbReference type="InterPro" id="IPR036396">
    <property type="entry name" value="Cyt_P450_sf"/>
</dbReference>
<keyword evidence="4" id="KW-0560">Oxidoreductase</keyword>
<evidence type="ECO:0000256" key="4">
    <source>
        <dbReference type="ARBA" id="ARBA00023002"/>
    </source>
</evidence>
<comment type="cofactor">
    <cofactor evidence="1 7">
        <name>heme</name>
        <dbReference type="ChEBI" id="CHEBI:30413"/>
    </cofactor>
</comment>
<feature type="binding site" description="axial binding residue" evidence="7">
    <location>
        <position position="703"/>
    </location>
    <ligand>
        <name>heme</name>
        <dbReference type="ChEBI" id="CHEBI:30413"/>
    </ligand>
    <ligandPart>
        <name>Fe</name>
        <dbReference type="ChEBI" id="CHEBI:18248"/>
    </ligandPart>
</feature>
<dbReference type="InterPro" id="IPR050121">
    <property type="entry name" value="Cytochrome_P450_monoxygenase"/>
</dbReference>
<dbReference type="OrthoDB" id="3945418at2759"/>
<dbReference type="VEuPathDB" id="FungiDB:yc1106_02310"/>
<feature type="transmembrane region" description="Helical" evidence="8">
    <location>
        <begin position="254"/>
        <end position="274"/>
    </location>
</feature>
<keyword evidence="3 7" id="KW-0479">Metal-binding</keyword>
<dbReference type="GO" id="GO:0004497">
    <property type="term" value="F:monooxygenase activity"/>
    <property type="evidence" value="ECO:0007669"/>
    <property type="project" value="UniProtKB-KW"/>
</dbReference>
<sequence>MVDQRKSVLITGCSPGGIGHSLAREFHRLRVFATARKAETLKDLEALGIEPVSLEVHKPESIRELRAEIERRTGGKLDYLVNNAGRNYTVPALEVDFDEVRDVFDTNVIAVMRMCVEFSPLLIKAKGTIVQIGSLAALISTLRLELSPFDVNVITVYTGRVKSRLARVERTLPDGSLYMPISDARTNLEASREGLDLGRKIELVRVVYEQLLVATETGDTSTPKFKSSQHFYSLIRHLPATKMQLFSMLESLPVSPWAIAGIAFVLYWTGVYIYRLYFHPLAKFPGPKLAAASLWYEFYYDCLCRGQYLFKIKEMHEKYGPVVRINPHELHFSDPEFFNTIYSQTERRDAWHWRKKGFGIDVSTLTTLEHDLHRKRRSALNPLFSKQRIVKLQPVIQNSVDALVERVRQAGIKDEVINLKLGFAALTADVAMDYFFGKSQNKLSVPDFDPQFHDAIQSGFNNMLWMNHFPWVMDTMTTVAHYTPSWVIKTYFSGARMTTFIAAQRDITIQVRESLGKIAPAKEESASHTMFDQILASKLPPEEKSFRRLVQEGGLMVGAATVSTAWSLSVVAYCLVAHPRVLKKVKEELAQAFPGGPDTMHSLSTLEHLPYFTAVINEGLRIGIGASHRSPRISPHAGISFTDRKTGKKWYVPAGTPMCMSHPLLFRDASIFPDPYTFRPERWIENPGLEKYQFAFSKGTRACIGINLAWAELYLMIAHLFARFGSEGCEAEGDIGKLVLFETDNSDVECVGDGGVALVRPSSKGIRFRVVLNEKGKEEAY</sequence>
<dbReference type="SUPFAM" id="SSF51735">
    <property type="entry name" value="NAD(P)-binding Rossmann-fold domains"/>
    <property type="match status" value="1"/>
</dbReference>
<organism evidence="9 10">
    <name type="scientific">Curvularia clavata</name>
    <dbReference type="NCBI Taxonomy" id="95742"/>
    <lineage>
        <taxon>Eukaryota</taxon>
        <taxon>Fungi</taxon>
        <taxon>Dikarya</taxon>
        <taxon>Ascomycota</taxon>
        <taxon>Pezizomycotina</taxon>
        <taxon>Dothideomycetes</taxon>
        <taxon>Pleosporomycetidae</taxon>
        <taxon>Pleosporales</taxon>
        <taxon>Pleosporineae</taxon>
        <taxon>Pleosporaceae</taxon>
        <taxon>Curvularia</taxon>
    </lineage>
</organism>
<dbReference type="Gene3D" id="3.40.50.720">
    <property type="entry name" value="NAD(P)-binding Rossmann-like Domain"/>
    <property type="match status" value="1"/>
</dbReference>
<dbReference type="PANTHER" id="PTHR24305:SF157">
    <property type="entry name" value="N-ACETYLTRYPTOPHAN 6-HYDROXYLASE IVOC-RELATED"/>
    <property type="match status" value="1"/>
</dbReference>
<dbReference type="GO" id="GO:0005506">
    <property type="term" value="F:iron ion binding"/>
    <property type="evidence" value="ECO:0007669"/>
    <property type="project" value="InterPro"/>
</dbReference>
<keyword evidence="8" id="KW-0472">Membrane</keyword>
<dbReference type="PRINTS" id="PR00463">
    <property type="entry name" value="EP450I"/>
</dbReference>
<dbReference type="AlphaFoldDB" id="A0A9Q9DR50"/>
<protein>
    <submittedName>
        <fullName evidence="9">Uncharacterized protein</fullName>
    </submittedName>
</protein>
<name>A0A9Q9DR50_CURCL</name>
<dbReference type="Gene3D" id="1.10.630.10">
    <property type="entry name" value="Cytochrome P450"/>
    <property type="match status" value="1"/>
</dbReference>
<dbReference type="CDD" id="cd11062">
    <property type="entry name" value="CYP58-like"/>
    <property type="match status" value="1"/>
</dbReference>
<dbReference type="InterPro" id="IPR036291">
    <property type="entry name" value="NAD(P)-bd_dom_sf"/>
</dbReference>
<keyword evidence="8" id="KW-1133">Transmembrane helix</keyword>
<keyword evidence="5 7" id="KW-0408">Iron</keyword>
<evidence type="ECO:0000256" key="8">
    <source>
        <dbReference type="SAM" id="Phobius"/>
    </source>
</evidence>
<dbReference type="InterPro" id="IPR017972">
    <property type="entry name" value="Cyt_P450_CS"/>
</dbReference>
<evidence type="ECO:0000256" key="2">
    <source>
        <dbReference type="ARBA" id="ARBA00010617"/>
    </source>
</evidence>
<dbReference type="PROSITE" id="PS00086">
    <property type="entry name" value="CYTOCHROME_P450"/>
    <property type="match status" value="1"/>
</dbReference>
<dbReference type="GO" id="GO:0016705">
    <property type="term" value="F:oxidoreductase activity, acting on paired donors, with incorporation or reduction of molecular oxygen"/>
    <property type="evidence" value="ECO:0007669"/>
    <property type="project" value="InterPro"/>
</dbReference>
<dbReference type="PANTHER" id="PTHR24305">
    <property type="entry name" value="CYTOCHROME P450"/>
    <property type="match status" value="1"/>
</dbReference>
<proteinExistence type="inferred from homology"/>
<dbReference type="Pfam" id="PF00106">
    <property type="entry name" value="adh_short"/>
    <property type="match status" value="1"/>
</dbReference>
<keyword evidence="7" id="KW-0349">Heme</keyword>
<keyword evidence="10" id="KW-1185">Reference proteome</keyword>
<dbReference type="GO" id="GO:0020037">
    <property type="term" value="F:heme binding"/>
    <property type="evidence" value="ECO:0007669"/>
    <property type="project" value="InterPro"/>
</dbReference>
<evidence type="ECO:0000313" key="9">
    <source>
        <dbReference type="EMBL" id="USP75036.1"/>
    </source>
</evidence>
<dbReference type="Proteomes" id="UP001056012">
    <property type="component" value="Chromosome 2"/>
</dbReference>
<keyword evidence="8" id="KW-0812">Transmembrane</keyword>
<gene>
    <name evidence="9" type="ORF">yc1106_02310</name>
</gene>
<evidence type="ECO:0000313" key="10">
    <source>
        <dbReference type="Proteomes" id="UP001056012"/>
    </source>
</evidence>
<dbReference type="EMBL" id="CP089275">
    <property type="protein sequence ID" value="USP75036.1"/>
    <property type="molecule type" value="Genomic_DNA"/>
</dbReference>
<keyword evidence="6" id="KW-0503">Monooxygenase</keyword>
<dbReference type="InterPro" id="IPR002347">
    <property type="entry name" value="SDR_fam"/>
</dbReference>
<reference evidence="9" key="1">
    <citation type="submission" date="2021-12" db="EMBL/GenBank/DDBJ databases">
        <title>Curvularia clavata genome.</title>
        <authorList>
            <person name="Cao Y."/>
        </authorList>
    </citation>
    <scope>NUCLEOTIDE SEQUENCE</scope>
    <source>
        <strain evidence="9">Yc1106</strain>
    </source>
</reference>
<evidence type="ECO:0000256" key="7">
    <source>
        <dbReference type="PIRSR" id="PIRSR602401-1"/>
    </source>
</evidence>
<accession>A0A9Q9DR50</accession>
<dbReference type="InterPro" id="IPR001128">
    <property type="entry name" value="Cyt_P450"/>
</dbReference>
<dbReference type="InterPro" id="IPR002401">
    <property type="entry name" value="Cyt_P450_E_grp-I"/>
</dbReference>
<dbReference type="Pfam" id="PF00067">
    <property type="entry name" value="p450"/>
    <property type="match status" value="1"/>
</dbReference>
<evidence type="ECO:0000256" key="5">
    <source>
        <dbReference type="ARBA" id="ARBA00023004"/>
    </source>
</evidence>
<comment type="similarity">
    <text evidence="2">Belongs to the cytochrome P450 family.</text>
</comment>
<dbReference type="SUPFAM" id="SSF48264">
    <property type="entry name" value="Cytochrome P450"/>
    <property type="match status" value="1"/>
</dbReference>